<dbReference type="AlphaFoldDB" id="N9E7I7"/>
<organism evidence="2 3">
    <name type="scientific">Acinetobacter beijerinckii ANC 3835</name>
    <dbReference type="NCBI Taxonomy" id="1217649"/>
    <lineage>
        <taxon>Bacteria</taxon>
        <taxon>Pseudomonadati</taxon>
        <taxon>Pseudomonadota</taxon>
        <taxon>Gammaproteobacteria</taxon>
        <taxon>Moraxellales</taxon>
        <taxon>Moraxellaceae</taxon>
        <taxon>Acinetobacter</taxon>
    </lineage>
</organism>
<gene>
    <name evidence="2" type="ORF">F934_00989</name>
</gene>
<dbReference type="Pfam" id="PF06940">
    <property type="entry name" value="DUF1287"/>
    <property type="match status" value="1"/>
</dbReference>
<comment type="caution">
    <text evidence="2">The sequence shown here is derived from an EMBL/GenBank/DDBJ whole genome shotgun (WGS) entry which is preliminary data.</text>
</comment>
<dbReference type="OrthoDB" id="114026at2"/>
<evidence type="ECO:0000313" key="3">
    <source>
        <dbReference type="Proteomes" id="UP000018417"/>
    </source>
</evidence>
<protein>
    <recommendedName>
        <fullName evidence="4">DUF1287 domain-containing protein</fullName>
    </recommendedName>
</protein>
<dbReference type="PATRIC" id="fig|1217649.3.peg.946"/>
<evidence type="ECO:0000256" key="1">
    <source>
        <dbReference type="SAM" id="SignalP"/>
    </source>
</evidence>
<evidence type="ECO:0008006" key="4">
    <source>
        <dbReference type="Google" id="ProtNLM"/>
    </source>
</evidence>
<name>N9E7I7_9GAMM</name>
<evidence type="ECO:0000313" key="2">
    <source>
        <dbReference type="EMBL" id="ENW06132.1"/>
    </source>
</evidence>
<keyword evidence="1" id="KW-0732">Signal</keyword>
<dbReference type="PIRSF" id="PIRSF011444">
    <property type="entry name" value="DUF1287"/>
    <property type="match status" value="1"/>
</dbReference>
<dbReference type="RefSeq" id="WP_005052775.1">
    <property type="nucleotide sequence ID" value="NZ_KB849758.1"/>
</dbReference>
<accession>N9E7I7</accession>
<reference evidence="2 3" key="1">
    <citation type="submission" date="2013-02" db="EMBL/GenBank/DDBJ databases">
        <title>The Genome Sequence of Acinetobacter beijerinckii ANC 3835.</title>
        <authorList>
            <consortium name="The Broad Institute Genome Sequencing Platform"/>
            <consortium name="The Broad Institute Genome Sequencing Center for Infectious Disease"/>
            <person name="Cerqueira G."/>
            <person name="Feldgarden M."/>
            <person name="Courvalin P."/>
            <person name="Perichon B."/>
            <person name="Grillot-Courvalin C."/>
            <person name="Clermont D."/>
            <person name="Rocha E."/>
            <person name="Yoon E.-J."/>
            <person name="Nemec A."/>
            <person name="Walker B."/>
            <person name="Young S.K."/>
            <person name="Zeng Q."/>
            <person name="Gargeya S."/>
            <person name="Fitzgerald M."/>
            <person name="Haas B."/>
            <person name="Abouelleil A."/>
            <person name="Alvarado L."/>
            <person name="Arachchi H.M."/>
            <person name="Berlin A.M."/>
            <person name="Chapman S.B."/>
            <person name="Dewar J."/>
            <person name="Goldberg J."/>
            <person name="Griggs A."/>
            <person name="Gujja S."/>
            <person name="Hansen M."/>
            <person name="Howarth C."/>
            <person name="Imamovic A."/>
            <person name="Larimer J."/>
            <person name="McCowan C."/>
            <person name="Murphy C."/>
            <person name="Neiman D."/>
            <person name="Pearson M."/>
            <person name="Priest M."/>
            <person name="Roberts A."/>
            <person name="Saif S."/>
            <person name="Shea T."/>
            <person name="Sisk P."/>
            <person name="Sykes S."/>
            <person name="Wortman J."/>
            <person name="Nusbaum C."/>
            <person name="Birren B."/>
        </authorList>
    </citation>
    <scope>NUCLEOTIDE SEQUENCE [LARGE SCALE GENOMIC DNA]</scope>
    <source>
        <strain evidence="2 3">ANC 3835</strain>
    </source>
</reference>
<proteinExistence type="predicted"/>
<dbReference type="HOGENOM" id="CLU_079833_2_0_6"/>
<feature type="signal peptide" evidence="1">
    <location>
        <begin position="1"/>
        <end position="22"/>
    </location>
</feature>
<dbReference type="Proteomes" id="UP000018417">
    <property type="component" value="Unassembled WGS sequence"/>
</dbReference>
<sequence>MMRGWKLVLVAICMFWNVSVSAFSSQQLVTDARKQIGVTKYYDPAYTRLVYPMGDVPLIKGVCTDVVVRALRQQGIDLQQKMHEDMRKHFNVYPNKWGLKTPDKNIDHRRVPNIATYFQRQGYQITDQNYRAGDVVTWDLGQGLVHIGIVSDKKSIFQKTPLILHNIGRGAEESDILFKYKITGHYRIKN</sequence>
<dbReference type="EMBL" id="APQK01000009">
    <property type="protein sequence ID" value="ENW06132.1"/>
    <property type="molecule type" value="Genomic_DNA"/>
</dbReference>
<feature type="chain" id="PRO_5004142430" description="DUF1287 domain-containing protein" evidence="1">
    <location>
        <begin position="23"/>
        <end position="190"/>
    </location>
</feature>
<dbReference type="InterPro" id="IPR009706">
    <property type="entry name" value="DUF1287"/>
</dbReference>